<dbReference type="PANTHER" id="PTHR36452">
    <property type="entry name" value="CHROMOSOME 12, WHOLE GENOME SHOTGUN SEQUENCE"/>
    <property type="match status" value="1"/>
</dbReference>
<dbReference type="EMBL" id="JAVRHZ010000001">
    <property type="protein sequence ID" value="MDT0554947.1"/>
    <property type="molecule type" value="Genomic_DNA"/>
</dbReference>
<comment type="caution">
    <text evidence="1">The sequence shown here is derived from an EMBL/GenBank/DDBJ whole genome shotgun (WGS) entry which is preliminary data.</text>
</comment>
<sequence>MNIPTSSFQFLEKLKKNNHRDWMQEHKKEYQKNEKQLKAFYAEIEKGLNKNDEIAKVKVFRINRDIRFSKDKTPYNVHRSVSFSRAGAHRRGGYYLRLEPGNSLMAGGFFDPEPKDLLRIRKEFEMDASEVRSILDAPKFKKAFGGFNQEYKVKTAPKGFSKEDPNIDLIRLKSYFVTHQFTDKEVFSEDFSEKLLYHFQLLRPYFDYMSEVLTTDLNGVSLLE</sequence>
<protein>
    <submittedName>
        <fullName evidence="1">DUF2461 domain-containing protein</fullName>
    </submittedName>
</protein>
<accession>A0ABU2Y9T4</accession>
<keyword evidence="2" id="KW-1185">Reference proteome</keyword>
<dbReference type="InterPro" id="IPR015996">
    <property type="entry name" value="UCP028451"/>
</dbReference>
<dbReference type="Proteomes" id="UP001254488">
    <property type="component" value="Unassembled WGS sequence"/>
</dbReference>
<evidence type="ECO:0000313" key="1">
    <source>
        <dbReference type="EMBL" id="MDT0554947.1"/>
    </source>
</evidence>
<proteinExistence type="predicted"/>
<dbReference type="Pfam" id="PF09365">
    <property type="entry name" value="DUF2461"/>
    <property type="match status" value="1"/>
</dbReference>
<dbReference type="InterPro" id="IPR012808">
    <property type="entry name" value="CHP02453"/>
</dbReference>
<evidence type="ECO:0000313" key="2">
    <source>
        <dbReference type="Proteomes" id="UP001254488"/>
    </source>
</evidence>
<dbReference type="RefSeq" id="WP_311331902.1">
    <property type="nucleotide sequence ID" value="NZ_JAVRHZ010000001.1"/>
</dbReference>
<name>A0ABU2Y9T4_9FLAO</name>
<dbReference type="PIRSF" id="PIRSF028451">
    <property type="entry name" value="UCP028451"/>
    <property type="match status" value="1"/>
</dbReference>
<gene>
    <name evidence="1" type="ORF">RM538_02960</name>
</gene>
<organism evidence="1 2">
    <name type="scientific">Patiriisocius hiemis</name>
    <dbReference type="NCBI Taxonomy" id="3075604"/>
    <lineage>
        <taxon>Bacteria</taxon>
        <taxon>Pseudomonadati</taxon>
        <taxon>Bacteroidota</taxon>
        <taxon>Flavobacteriia</taxon>
        <taxon>Flavobacteriales</taxon>
        <taxon>Flavobacteriaceae</taxon>
        <taxon>Patiriisocius</taxon>
    </lineage>
</organism>
<dbReference type="PANTHER" id="PTHR36452:SF1">
    <property type="entry name" value="DUF2461 DOMAIN-CONTAINING PROTEIN"/>
    <property type="match status" value="1"/>
</dbReference>
<reference evidence="1 2" key="1">
    <citation type="submission" date="2023-09" db="EMBL/GenBank/DDBJ databases">
        <authorList>
            <person name="Rey-Velasco X."/>
        </authorList>
    </citation>
    <scope>NUCLEOTIDE SEQUENCE [LARGE SCALE GENOMIC DNA]</scope>
    <source>
        <strain evidence="1 2">W242</strain>
    </source>
</reference>
<dbReference type="NCBIfam" id="TIGR02453">
    <property type="entry name" value="TIGR02453 family protein"/>
    <property type="match status" value="1"/>
</dbReference>